<name>A0A9P9A0F8_9PEZI</name>
<dbReference type="RefSeq" id="XP_045961268.1">
    <property type="nucleotide sequence ID" value="XM_046101959.1"/>
</dbReference>
<evidence type="ECO:0000313" key="2">
    <source>
        <dbReference type="EMBL" id="KAH6657034.1"/>
    </source>
</evidence>
<feature type="transmembrane region" description="Helical" evidence="1">
    <location>
        <begin position="170"/>
        <end position="189"/>
    </location>
</feature>
<dbReference type="PANTHER" id="PTHR39336:SF3">
    <property type="entry name" value="PYRIDOXAMINE PHOSPHATE OXIDASE"/>
    <property type="match status" value="1"/>
</dbReference>
<protein>
    <recommendedName>
        <fullName evidence="4">Pyridoxamine 5'-phosphate oxidase putative domain-containing protein</fullName>
    </recommendedName>
</protein>
<accession>A0A9P9A0F8</accession>
<keyword evidence="3" id="KW-1185">Reference proteome</keyword>
<proteinExistence type="predicted"/>
<keyword evidence="1" id="KW-0472">Membrane</keyword>
<reference evidence="2" key="1">
    <citation type="journal article" date="2021" name="Nat. Commun.">
        <title>Genetic determinants of endophytism in the Arabidopsis root mycobiome.</title>
        <authorList>
            <person name="Mesny F."/>
            <person name="Miyauchi S."/>
            <person name="Thiergart T."/>
            <person name="Pickel B."/>
            <person name="Atanasova L."/>
            <person name="Karlsson M."/>
            <person name="Huettel B."/>
            <person name="Barry K.W."/>
            <person name="Haridas S."/>
            <person name="Chen C."/>
            <person name="Bauer D."/>
            <person name="Andreopoulos W."/>
            <person name="Pangilinan J."/>
            <person name="LaButti K."/>
            <person name="Riley R."/>
            <person name="Lipzen A."/>
            <person name="Clum A."/>
            <person name="Drula E."/>
            <person name="Henrissat B."/>
            <person name="Kohler A."/>
            <person name="Grigoriev I.V."/>
            <person name="Martin F.M."/>
            <person name="Hacquard S."/>
        </authorList>
    </citation>
    <scope>NUCLEOTIDE SEQUENCE</scope>
    <source>
        <strain evidence="2">MPI-SDFR-AT-0073</strain>
    </source>
</reference>
<dbReference type="Proteomes" id="UP000758603">
    <property type="component" value="Unassembled WGS sequence"/>
</dbReference>
<comment type="caution">
    <text evidence="2">The sequence shown here is derived from an EMBL/GenBank/DDBJ whole genome shotgun (WGS) entry which is preliminary data.</text>
</comment>
<evidence type="ECO:0000313" key="3">
    <source>
        <dbReference type="Proteomes" id="UP000758603"/>
    </source>
</evidence>
<organism evidence="2 3">
    <name type="scientific">Truncatella angustata</name>
    <dbReference type="NCBI Taxonomy" id="152316"/>
    <lineage>
        <taxon>Eukaryota</taxon>
        <taxon>Fungi</taxon>
        <taxon>Dikarya</taxon>
        <taxon>Ascomycota</taxon>
        <taxon>Pezizomycotina</taxon>
        <taxon>Sordariomycetes</taxon>
        <taxon>Xylariomycetidae</taxon>
        <taxon>Amphisphaeriales</taxon>
        <taxon>Sporocadaceae</taxon>
        <taxon>Truncatella</taxon>
    </lineage>
</organism>
<keyword evidence="1" id="KW-0812">Transmembrane</keyword>
<dbReference type="PANTHER" id="PTHR39336">
    <property type="entry name" value="PYRIDOXAMINE PHOSPHATE OXIDASE FAMILY PROTEIN (AFU_ORTHOLOGUE AFUA_6G11440)"/>
    <property type="match status" value="1"/>
</dbReference>
<evidence type="ECO:0008006" key="4">
    <source>
        <dbReference type="Google" id="ProtNLM"/>
    </source>
</evidence>
<dbReference type="OrthoDB" id="539398at2759"/>
<dbReference type="AlphaFoldDB" id="A0A9P9A0F8"/>
<dbReference type="InterPro" id="IPR012349">
    <property type="entry name" value="Split_barrel_FMN-bd"/>
</dbReference>
<gene>
    <name evidence="2" type="ORF">BKA67DRAFT_554033</name>
</gene>
<dbReference type="GeneID" id="70130851"/>
<evidence type="ECO:0000256" key="1">
    <source>
        <dbReference type="SAM" id="Phobius"/>
    </source>
</evidence>
<dbReference type="EMBL" id="JAGPXC010000002">
    <property type="protein sequence ID" value="KAH6657034.1"/>
    <property type="molecule type" value="Genomic_DNA"/>
</dbReference>
<dbReference type="Gene3D" id="2.30.110.10">
    <property type="entry name" value="Electron Transport, Fmn-binding Protein, Chain A"/>
    <property type="match status" value="1"/>
</dbReference>
<sequence length="209" mass="23291">MDITGSGNETISHIYENGRITVLFNAFEGPPRILRLFGRGRVLEHNTPEYKDFVKKHDVETIPGSRSVVLVDVHQVGTSCGYSVPFYDFKSFRSTLNEVFERKEKRYLAGKDEESMPRYWALKNSWSVDGLPGMKVGQETMKKESIVPLKKMVGAAAPGAYLKQNNGFSLVQLVAAIVLSALLSVFLTLHGAGVAHTLRHFFQATGWPT</sequence>
<keyword evidence="1" id="KW-1133">Transmembrane helix</keyword>